<proteinExistence type="inferred from homology"/>
<accession>A0A9P5R9E9</accession>
<dbReference type="FunFam" id="1.20.80.10:FF:000010">
    <property type="entry name" value="Acyl-CoA-binding domain-containing protein 5"/>
    <property type="match status" value="1"/>
</dbReference>
<evidence type="ECO:0000256" key="1">
    <source>
        <dbReference type="ARBA" id="ARBA00005567"/>
    </source>
</evidence>
<dbReference type="Pfam" id="PF00887">
    <property type="entry name" value="ACBP"/>
    <property type="match status" value="1"/>
</dbReference>
<dbReference type="OrthoDB" id="346910at2759"/>
<dbReference type="GO" id="GO:0000062">
    <property type="term" value="F:fatty-acyl-CoA binding"/>
    <property type="evidence" value="ECO:0007669"/>
    <property type="project" value="InterPro"/>
</dbReference>
<dbReference type="InterPro" id="IPR014352">
    <property type="entry name" value="FERM/acyl-CoA-bd_prot_sf"/>
</dbReference>
<comment type="caution">
    <text evidence="4">The sequence shown here is derived from an EMBL/GenBank/DDBJ whole genome shotgun (WGS) entry which is preliminary data.</text>
</comment>
<dbReference type="InterPro" id="IPR000582">
    <property type="entry name" value="Acyl-CoA-binding_protein"/>
</dbReference>
<organism evidence="4 5">
    <name type="scientific">Linnemannia schmuckeri</name>
    <dbReference type="NCBI Taxonomy" id="64567"/>
    <lineage>
        <taxon>Eukaryota</taxon>
        <taxon>Fungi</taxon>
        <taxon>Fungi incertae sedis</taxon>
        <taxon>Mucoromycota</taxon>
        <taxon>Mortierellomycotina</taxon>
        <taxon>Mortierellomycetes</taxon>
        <taxon>Mortierellales</taxon>
        <taxon>Mortierellaceae</taxon>
        <taxon>Linnemannia</taxon>
    </lineage>
</organism>
<name>A0A9P5R9E9_9FUNG</name>
<dbReference type="PROSITE" id="PS00880">
    <property type="entry name" value="ACB_1"/>
    <property type="match status" value="1"/>
</dbReference>
<dbReference type="Gene3D" id="1.20.80.10">
    <property type="match status" value="1"/>
</dbReference>
<reference evidence="4" key="1">
    <citation type="journal article" date="2020" name="Fungal Divers.">
        <title>Resolving the Mortierellaceae phylogeny through synthesis of multi-gene phylogenetics and phylogenomics.</title>
        <authorList>
            <person name="Vandepol N."/>
            <person name="Liber J."/>
            <person name="Desiro A."/>
            <person name="Na H."/>
            <person name="Kennedy M."/>
            <person name="Barry K."/>
            <person name="Grigoriev I.V."/>
            <person name="Miller A.N."/>
            <person name="O'Donnell K."/>
            <person name="Stajich J.E."/>
            <person name="Bonito G."/>
        </authorList>
    </citation>
    <scope>NUCLEOTIDE SEQUENCE</scope>
    <source>
        <strain evidence="4">NRRL 6426</strain>
    </source>
</reference>
<dbReference type="PANTHER" id="PTHR23310:SF62">
    <property type="entry name" value="ACYL-COA BINDING PROTEIN 1, ISOFORM A"/>
    <property type="match status" value="1"/>
</dbReference>
<keyword evidence="5" id="KW-1185">Reference proteome</keyword>
<dbReference type="PROSITE" id="PS51228">
    <property type="entry name" value="ACB_2"/>
    <property type="match status" value="1"/>
</dbReference>
<dbReference type="GO" id="GO:0006631">
    <property type="term" value="P:fatty acid metabolic process"/>
    <property type="evidence" value="ECO:0007669"/>
    <property type="project" value="TreeGrafter"/>
</dbReference>
<dbReference type="PANTHER" id="PTHR23310">
    <property type="entry name" value="ACYL-COA-BINDING PROTEIN, ACBP"/>
    <property type="match status" value="1"/>
</dbReference>
<dbReference type="InterPro" id="IPR035984">
    <property type="entry name" value="Acyl-CoA-binding_sf"/>
</dbReference>
<evidence type="ECO:0000256" key="2">
    <source>
        <dbReference type="ARBA" id="ARBA00023121"/>
    </source>
</evidence>
<dbReference type="Proteomes" id="UP000748756">
    <property type="component" value="Unassembled WGS sequence"/>
</dbReference>
<evidence type="ECO:0000313" key="5">
    <source>
        <dbReference type="Proteomes" id="UP000748756"/>
    </source>
</evidence>
<sequence>MGARPPFLSRDSPEFLRVTIFMPHRRPSAEFEAAAAKIKELTTSPSNEDLLKLYALFKQATVGDNDTTRPGTFDFKGKAKWDAWTEKKGLSKEEAEKQYIALVASLTA</sequence>
<gene>
    <name evidence="4" type="primary">ACBP1</name>
    <name evidence="4" type="ORF">BG015_004630</name>
</gene>
<dbReference type="CDD" id="cd00435">
    <property type="entry name" value="ACBP"/>
    <property type="match status" value="1"/>
</dbReference>
<dbReference type="EMBL" id="JAAAUQ010002165">
    <property type="protein sequence ID" value="KAF9126921.1"/>
    <property type="molecule type" value="Genomic_DNA"/>
</dbReference>
<protein>
    <submittedName>
        <fullName evidence="4">Acyl-CoA-binding domain-containing protein 1</fullName>
    </submittedName>
</protein>
<keyword evidence="2" id="KW-0446">Lipid-binding</keyword>
<dbReference type="AlphaFoldDB" id="A0A9P5R9E9"/>
<dbReference type="InterPro" id="IPR022408">
    <property type="entry name" value="Acyl-CoA-binding_prot_CS"/>
</dbReference>
<feature type="domain" description="ACB" evidence="3">
    <location>
        <begin position="27"/>
        <end position="108"/>
    </location>
</feature>
<dbReference type="PRINTS" id="PR00689">
    <property type="entry name" value="ACOABINDINGP"/>
</dbReference>
<dbReference type="SUPFAM" id="SSF47027">
    <property type="entry name" value="Acyl-CoA binding protein"/>
    <property type="match status" value="1"/>
</dbReference>
<comment type="similarity">
    <text evidence="1">Belongs to the ACBP family.</text>
</comment>
<evidence type="ECO:0000259" key="3">
    <source>
        <dbReference type="PROSITE" id="PS51228"/>
    </source>
</evidence>
<evidence type="ECO:0000313" key="4">
    <source>
        <dbReference type="EMBL" id="KAF9126921.1"/>
    </source>
</evidence>